<sequence length="149" mass="17473">MPSSCRARTQGILGHKKCNMDLTKAGENQFLQINELDEMRLDAYESSISYKERTKMWHDKRIKLPINYEKGDKVLLFNSRLRLFPKKLKSRWYGPFTVSKDMKNGAIELYDEEGSEFIVNKQWVKQYQKNLLDTNKGDDVTLDDEGEVT</sequence>
<evidence type="ECO:0000313" key="1">
    <source>
        <dbReference type="EMBL" id="GJT96224.1"/>
    </source>
</evidence>
<dbReference type="Proteomes" id="UP001151760">
    <property type="component" value="Unassembled WGS sequence"/>
</dbReference>
<protein>
    <submittedName>
        <fullName evidence="1">Uncharacterized protein</fullName>
    </submittedName>
</protein>
<reference evidence="1" key="2">
    <citation type="submission" date="2022-01" db="EMBL/GenBank/DDBJ databases">
        <authorList>
            <person name="Yamashiro T."/>
            <person name="Shiraishi A."/>
            <person name="Satake H."/>
            <person name="Nakayama K."/>
        </authorList>
    </citation>
    <scope>NUCLEOTIDE SEQUENCE</scope>
</reference>
<organism evidence="1 2">
    <name type="scientific">Tanacetum coccineum</name>
    <dbReference type="NCBI Taxonomy" id="301880"/>
    <lineage>
        <taxon>Eukaryota</taxon>
        <taxon>Viridiplantae</taxon>
        <taxon>Streptophyta</taxon>
        <taxon>Embryophyta</taxon>
        <taxon>Tracheophyta</taxon>
        <taxon>Spermatophyta</taxon>
        <taxon>Magnoliopsida</taxon>
        <taxon>eudicotyledons</taxon>
        <taxon>Gunneridae</taxon>
        <taxon>Pentapetalae</taxon>
        <taxon>asterids</taxon>
        <taxon>campanulids</taxon>
        <taxon>Asterales</taxon>
        <taxon>Asteraceae</taxon>
        <taxon>Asteroideae</taxon>
        <taxon>Anthemideae</taxon>
        <taxon>Anthemidinae</taxon>
        <taxon>Tanacetum</taxon>
    </lineage>
</organism>
<name>A0ABQ5I934_9ASTR</name>
<accession>A0ABQ5I934</accession>
<reference evidence="1" key="1">
    <citation type="journal article" date="2022" name="Int. J. Mol. Sci.">
        <title>Draft Genome of Tanacetum Coccineum: Genomic Comparison of Closely Related Tanacetum-Family Plants.</title>
        <authorList>
            <person name="Yamashiro T."/>
            <person name="Shiraishi A."/>
            <person name="Nakayama K."/>
            <person name="Satake H."/>
        </authorList>
    </citation>
    <scope>NUCLEOTIDE SEQUENCE</scope>
</reference>
<keyword evidence="2" id="KW-1185">Reference proteome</keyword>
<gene>
    <name evidence="1" type="ORF">Tco_1091742</name>
</gene>
<dbReference type="EMBL" id="BQNB010020461">
    <property type="protein sequence ID" value="GJT96224.1"/>
    <property type="molecule type" value="Genomic_DNA"/>
</dbReference>
<comment type="caution">
    <text evidence="1">The sequence shown here is derived from an EMBL/GenBank/DDBJ whole genome shotgun (WGS) entry which is preliminary data.</text>
</comment>
<proteinExistence type="predicted"/>
<evidence type="ECO:0000313" key="2">
    <source>
        <dbReference type="Proteomes" id="UP001151760"/>
    </source>
</evidence>